<dbReference type="PATRIC" id="fig|1705565.3.peg.709"/>
<dbReference type="Gene3D" id="2.30.110.10">
    <property type="entry name" value="Electron Transport, Fmn-binding Protein, Chain A"/>
    <property type="match status" value="1"/>
</dbReference>
<organism evidence="1 2">
    <name type="scientific">Paenibacillus solani</name>
    <dbReference type="NCBI Taxonomy" id="1705565"/>
    <lineage>
        <taxon>Bacteria</taxon>
        <taxon>Bacillati</taxon>
        <taxon>Bacillota</taxon>
        <taxon>Bacilli</taxon>
        <taxon>Bacillales</taxon>
        <taxon>Paenibacillaceae</taxon>
        <taxon>Paenibacillus</taxon>
    </lineage>
</organism>
<dbReference type="RefSeq" id="WP_054404665.1">
    <property type="nucleotide sequence ID" value="NZ_LIUT01000006.1"/>
</dbReference>
<evidence type="ECO:0008006" key="3">
    <source>
        <dbReference type="Google" id="ProtNLM"/>
    </source>
</evidence>
<evidence type="ECO:0000313" key="1">
    <source>
        <dbReference type="EMBL" id="KOR76782.1"/>
    </source>
</evidence>
<accession>A0A0M1N3M7</accession>
<dbReference type="SUPFAM" id="SSF50475">
    <property type="entry name" value="FMN-binding split barrel"/>
    <property type="match status" value="1"/>
</dbReference>
<gene>
    <name evidence="1" type="ORF">AM231_22870</name>
</gene>
<dbReference type="InterPro" id="IPR012349">
    <property type="entry name" value="Split_barrel_FMN-bd"/>
</dbReference>
<evidence type="ECO:0000313" key="2">
    <source>
        <dbReference type="Proteomes" id="UP000036932"/>
    </source>
</evidence>
<dbReference type="AlphaFoldDB" id="A0A0M1N3M7"/>
<name>A0A0M1N3M7_9BACL</name>
<comment type="caution">
    <text evidence="1">The sequence shown here is derived from an EMBL/GenBank/DDBJ whole genome shotgun (WGS) entry which is preliminary data.</text>
</comment>
<sequence>MTEQAAISEGLSQWLDGFNLELKQNDAMLLLSVTEDGWPSTAMLSVGEVLALDRNRLRIALWQGTGTTSNLLRTGQATLVAIHEEAAHYVRLRVQPLPDLPDAEHPRQRFEAEVVSVREDTAKYADILSAVRFQLHKPDQVLERWKETLGELRK</sequence>
<reference evidence="2" key="1">
    <citation type="submission" date="2015-08" db="EMBL/GenBank/DDBJ databases">
        <title>Genome sequencing project for genomic taxonomy and phylogenomics of Bacillus-like bacteria.</title>
        <authorList>
            <person name="Liu B."/>
            <person name="Wang J."/>
            <person name="Zhu Y."/>
            <person name="Liu G."/>
            <person name="Chen Q."/>
            <person name="Chen Z."/>
            <person name="Lan J."/>
            <person name="Che J."/>
            <person name="Ge C."/>
            <person name="Shi H."/>
            <person name="Pan Z."/>
            <person name="Liu X."/>
        </authorList>
    </citation>
    <scope>NUCLEOTIDE SEQUENCE [LARGE SCALE GENOMIC DNA]</scope>
    <source>
        <strain evidence="2">FJAT-22460</strain>
    </source>
</reference>
<keyword evidence="2" id="KW-1185">Reference proteome</keyword>
<dbReference type="OrthoDB" id="6518717at2"/>
<proteinExistence type="predicted"/>
<dbReference type="EMBL" id="LIUT01000006">
    <property type="protein sequence ID" value="KOR76782.1"/>
    <property type="molecule type" value="Genomic_DNA"/>
</dbReference>
<dbReference type="Proteomes" id="UP000036932">
    <property type="component" value="Unassembled WGS sequence"/>
</dbReference>
<protein>
    <recommendedName>
        <fullName evidence="3">Pyridoxamine 5'-phosphate oxidase putative domain-containing protein</fullName>
    </recommendedName>
</protein>